<evidence type="ECO:0000313" key="3">
    <source>
        <dbReference type="Proteomes" id="UP001521222"/>
    </source>
</evidence>
<proteinExistence type="predicted"/>
<name>A0ABR3RC04_9PLEO</name>
<feature type="compositionally biased region" description="Low complexity" evidence="1">
    <location>
        <begin position="157"/>
        <end position="169"/>
    </location>
</feature>
<feature type="region of interest" description="Disordered" evidence="1">
    <location>
        <begin position="109"/>
        <end position="143"/>
    </location>
</feature>
<dbReference type="Proteomes" id="UP001521222">
    <property type="component" value="Unassembled WGS sequence"/>
</dbReference>
<dbReference type="EMBL" id="JAKIXB020000015">
    <property type="protein sequence ID" value="KAL1601892.1"/>
    <property type="molecule type" value="Genomic_DNA"/>
</dbReference>
<comment type="caution">
    <text evidence="2">The sequence shown here is derived from an EMBL/GenBank/DDBJ whole genome shotgun (WGS) entry which is preliminary data.</text>
</comment>
<accession>A0ABR3RC04</accession>
<evidence type="ECO:0000256" key="1">
    <source>
        <dbReference type="SAM" id="MobiDB-lite"/>
    </source>
</evidence>
<sequence length="169" mass="19404">MKRGAFEDPADRARWTQMFPLSAMNALWYRGYLGFAQDTYDQEHRLLFDEIMKLVLDSGADVPAELREAWAKAKRQWGGYYYPTNNLPPAYFTGLYATPSPSPERLVAEAVKEKKKAGRPPGSKDSGPRAPKYTYSNISGAERQRIYRKQRKALLKQQQQQQQQTPPSE</sequence>
<evidence type="ECO:0000313" key="2">
    <source>
        <dbReference type="EMBL" id="KAL1601892.1"/>
    </source>
</evidence>
<keyword evidence="3" id="KW-1185">Reference proteome</keyword>
<protein>
    <submittedName>
        <fullName evidence="2">Uncharacterized protein</fullName>
    </submittedName>
</protein>
<reference evidence="2 3" key="1">
    <citation type="submission" date="2024-02" db="EMBL/GenBank/DDBJ databases">
        <title>De novo assembly and annotation of 12 fungi associated with fruit tree decline syndrome in Ontario, Canada.</title>
        <authorList>
            <person name="Sulman M."/>
            <person name="Ellouze W."/>
            <person name="Ilyukhin E."/>
        </authorList>
    </citation>
    <scope>NUCLEOTIDE SEQUENCE [LARGE SCALE GENOMIC DNA]</scope>
    <source>
        <strain evidence="2 3">M97-236</strain>
    </source>
</reference>
<feature type="region of interest" description="Disordered" evidence="1">
    <location>
        <begin position="150"/>
        <end position="169"/>
    </location>
</feature>
<organism evidence="2 3">
    <name type="scientific">Nothophoma quercina</name>
    <dbReference type="NCBI Taxonomy" id="749835"/>
    <lineage>
        <taxon>Eukaryota</taxon>
        <taxon>Fungi</taxon>
        <taxon>Dikarya</taxon>
        <taxon>Ascomycota</taxon>
        <taxon>Pezizomycotina</taxon>
        <taxon>Dothideomycetes</taxon>
        <taxon>Pleosporomycetidae</taxon>
        <taxon>Pleosporales</taxon>
        <taxon>Pleosporineae</taxon>
        <taxon>Didymellaceae</taxon>
        <taxon>Nothophoma</taxon>
    </lineage>
</organism>
<gene>
    <name evidence="2" type="ORF">SLS59_005057</name>
</gene>